<keyword evidence="2" id="KW-1185">Reference proteome</keyword>
<proteinExistence type="predicted"/>
<accession>A0A517XLW6</accession>
<organism evidence="1 2">
    <name type="scientific">Urbifossiella limnaea</name>
    <dbReference type="NCBI Taxonomy" id="2528023"/>
    <lineage>
        <taxon>Bacteria</taxon>
        <taxon>Pseudomonadati</taxon>
        <taxon>Planctomycetota</taxon>
        <taxon>Planctomycetia</taxon>
        <taxon>Gemmatales</taxon>
        <taxon>Gemmataceae</taxon>
        <taxon>Urbifossiella</taxon>
    </lineage>
</organism>
<protein>
    <submittedName>
        <fullName evidence="1">Uncharacterized protein</fullName>
    </submittedName>
</protein>
<dbReference type="RefSeq" id="WP_145233844.1">
    <property type="nucleotide sequence ID" value="NZ_CP036273.1"/>
</dbReference>
<dbReference type="KEGG" id="uli:ETAA1_03930"/>
<dbReference type="OrthoDB" id="176343at2"/>
<name>A0A517XLW6_9BACT</name>
<gene>
    <name evidence="1" type="ORF">ETAA1_03930</name>
</gene>
<dbReference type="EMBL" id="CP036273">
    <property type="protein sequence ID" value="QDU18503.1"/>
    <property type="molecule type" value="Genomic_DNA"/>
</dbReference>
<reference evidence="1 2" key="1">
    <citation type="submission" date="2019-02" db="EMBL/GenBank/DDBJ databases">
        <title>Deep-cultivation of Planctomycetes and their phenomic and genomic characterization uncovers novel biology.</title>
        <authorList>
            <person name="Wiegand S."/>
            <person name="Jogler M."/>
            <person name="Boedeker C."/>
            <person name="Pinto D."/>
            <person name="Vollmers J."/>
            <person name="Rivas-Marin E."/>
            <person name="Kohn T."/>
            <person name="Peeters S.H."/>
            <person name="Heuer A."/>
            <person name="Rast P."/>
            <person name="Oberbeckmann S."/>
            <person name="Bunk B."/>
            <person name="Jeske O."/>
            <person name="Meyerdierks A."/>
            <person name="Storesund J.E."/>
            <person name="Kallscheuer N."/>
            <person name="Luecker S."/>
            <person name="Lage O.M."/>
            <person name="Pohl T."/>
            <person name="Merkel B.J."/>
            <person name="Hornburger P."/>
            <person name="Mueller R.-W."/>
            <person name="Bruemmer F."/>
            <person name="Labrenz M."/>
            <person name="Spormann A.M."/>
            <person name="Op den Camp H."/>
            <person name="Overmann J."/>
            <person name="Amann R."/>
            <person name="Jetten M.S.M."/>
            <person name="Mascher T."/>
            <person name="Medema M.H."/>
            <person name="Devos D.P."/>
            <person name="Kaster A.-K."/>
            <person name="Ovreas L."/>
            <person name="Rohde M."/>
            <person name="Galperin M.Y."/>
            <person name="Jogler C."/>
        </authorList>
    </citation>
    <scope>NUCLEOTIDE SEQUENCE [LARGE SCALE GENOMIC DNA]</scope>
    <source>
        <strain evidence="1 2">ETA_A1</strain>
    </source>
</reference>
<dbReference type="Proteomes" id="UP000319576">
    <property type="component" value="Chromosome"/>
</dbReference>
<sequence>MPAPDRRAFLSASALAFLDGLPAVRADEARVVRLDADAEPLVRLIEDTPRPRLLEEVGARVKAGLPYRDVLAALFLAGVRNVRPRPSVGFKFHAVLVVNSAHLASLAGPDRERWLPLFWALDSFKGAQADNQRESGWRMGPVDEAKVPPPHRAAEALAAALDAWDVDAADAAAAGVARGVGAAEAFELFARFGCRDFRDIGHKAIFVANAFRTLQTIGWPHAEPVLRSLAFALLAHEGTNPAKRDGDPDRPGRRNREQVAKIRPEWLGGRADPAAGADVLAAVRAATADELSDKVVSLLNGGVGPAAVWDGLFAGAGELLMRQPGIVGLHTLTTLNALRYAYQASGVDATRRLLLLQAAAFLPLFRTAMVSRGKVGVARIDALEPVAGGDVAAVFETLSKDRAAAAGLALGLLRADPANARRLTDAGRRLVFLKGTDSHDYKFSSAVLEDHAALGPAWRDRFLAASLFWLKGSAGPDAPVVARARAALA</sequence>
<evidence type="ECO:0000313" key="1">
    <source>
        <dbReference type="EMBL" id="QDU18503.1"/>
    </source>
</evidence>
<evidence type="ECO:0000313" key="2">
    <source>
        <dbReference type="Proteomes" id="UP000319576"/>
    </source>
</evidence>
<dbReference type="AlphaFoldDB" id="A0A517XLW6"/>